<dbReference type="Pfam" id="PF06662">
    <property type="entry name" value="C5-epim_C"/>
    <property type="match status" value="1"/>
</dbReference>
<dbReference type="UniPathway" id="UPA00862"/>
<dbReference type="InterPro" id="IPR059154">
    <property type="entry name" value="Glce_b_sandwich"/>
</dbReference>
<dbReference type="GO" id="GO:0030210">
    <property type="term" value="P:heparin proteoglycan biosynthetic process"/>
    <property type="evidence" value="ECO:0007669"/>
    <property type="project" value="UniProtKB-UniPathway"/>
</dbReference>
<dbReference type="InterPro" id="IPR039721">
    <property type="entry name" value="C5-epimerase"/>
</dbReference>
<feature type="domain" description="D-glucuronyl C5-epimerase C-terminal" evidence="14">
    <location>
        <begin position="384"/>
        <end position="576"/>
    </location>
</feature>
<dbReference type="EMBL" id="CVRI01000059">
    <property type="protein sequence ID" value="CRL03803.1"/>
    <property type="molecule type" value="Genomic_DNA"/>
</dbReference>
<proteinExistence type="inferred from homology"/>
<evidence type="ECO:0000313" key="17">
    <source>
        <dbReference type="Proteomes" id="UP000183832"/>
    </source>
</evidence>
<comment type="subcellular location">
    <subcellularLocation>
        <location evidence="12">Endomembrane system</location>
        <topology evidence="12">Single-pass membrane protein</topology>
    </subcellularLocation>
    <subcellularLocation>
        <location evidence="2">Membrane</location>
        <topology evidence="2">Single-pass type II membrane protein</topology>
    </subcellularLocation>
</comment>
<reference evidence="16 17" key="1">
    <citation type="submission" date="2015-04" db="EMBL/GenBank/DDBJ databases">
        <authorList>
            <person name="Syromyatnikov M.Y."/>
            <person name="Popov V.N."/>
        </authorList>
    </citation>
    <scope>NUCLEOTIDE SEQUENCE [LARGE SCALE GENOMIC DNA]</scope>
</reference>
<evidence type="ECO:0000256" key="2">
    <source>
        <dbReference type="ARBA" id="ARBA00004606"/>
    </source>
</evidence>
<accession>A0A1J1IU63</accession>
<dbReference type="Pfam" id="PF21174">
    <property type="entry name" value="Glce_b_sandwich"/>
    <property type="match status" value="1"/>
</dbReference>
<keyword evidence="7 13" id="KW-0812">Transmembrane</keyword>
<evidence type="ECO:0000256" key="9">
    <source>
        <dbReference type="ARBA" id="ARBA00022989"/>
    </source>
</evidence>
<comment type="pathway">
    <text evidence="3">Glycan metabolism; heparin biosynthesis.</text>
</comment>
<protein>
    <recommendedName>
        <fullName evidence="6">heparosan-N-sulfate-glucuronate 5-epimerase</fullName>
        <ecNumber evidence="6">5.1.3.17</ecNumber>
    </recommendedName>
</protein>
<dbReference type="InterPro" id="IPR010598">
    <property type="entry name" value="C5-epim_C"/>
</dbReference>
<comment type="similarity">
    <text evidence="5">Belongs to the D-glucuronyl C5-epimerase family.</text>
</comment>
<evidence type="ECO:0000256" key="11">
    <source>
        <dbReference type="ARBA" id="ARBA00023235"/>
    </source>
</evidence>
<evidence type="ECO:0000256" key="7">
    <source>
        <dbReference type="ARBA" id="ARBA00022692"/>
    </source>
</evidence>
<dbReference type="OrthoDB" id="5914444at2759"/>
<sequence length="587" mass="67013">MTKIVYSSSQSSEKQQHHTTLFLVMMRLNLKYVLTSLILMVTCVTLMLWSRCGELVRTFPKRFYASHYQSMEAVEIDCVINQEYSIGCRREGDEVYLPFTFIKKYFEVYGSLNSIDGITHFDWNHSYGKVNLPRSIYDSKGIYMYFENYNVEVRDRVKCISASAGVPITTQWESQGYFYATQIAQFGLSHYSKNLTDPEPTRKVIEDGESNQSNWIIPKESSLTRNIAVNHTSIVNFTTYNQFDNGIYLDVDHVLDLLLSVDVFFRTNSSLTVTIQNRESQQIYYLHYVVADVSITVQDANIYHGIGMNAASRWKHLARDLFIDVQKGVVALYSNRKLKMRRSELKVIKIAFVGSGAFDNLTLSTSEHIQHFYDAAEWFVHHQNQSTGGWAIPVKRRLASGFEDLPRGWYSAMSQGHAISLLSRAFYHSGGNRKYLKAAVNALKPFKVASAQGGVLAKFMGILPWYEEYPTTPPSFVLNGFIYSLLGLYDLHQIAPKTKGGKEAGLLFDQGMDSLKKMLTIFDTGSGSVYDLRHFSLGIAPNIARWDYHVTHVNQLLLLATIDEDPIFSQTADRWRGYMMGKRAMHN</sequence>
<dbReference type="GO" id="GO:0047464">
    <property type="term" value="F:heparosan-N-sulfate-glucuronate 5-epimerase activity"/>
    <property type="evidence" value="ECO:0007669"/>
    <property type="project" value="UniProtKB-EC"/>
</dbReference>
<dbReference type="PANTHER" id="PTHR13174:SF3">
    <property type="entry name" value="D-GLUCURONYL C5-EPIMERASE"/>
    <property type="match status" value="1"/>
</dbReference>
<feature type="domain" description="D-glucuronyl C5-epimerase beta-sandwich" evidence="15">
    <location>
        <begin position="232"/>
        <end position="355"/>
    </location>
</feature>
<evidence type="ECO:0000256" key="6">
    <source>
        <dbReference type="ARBA" id="ARBA00012087"/>
    </source>
</evidence>
<dbReference type="EC" id="5.1.3.17" evidence="6"/>
<name>A0A1J1IU63_9DIPT</name>
<evidence type="ECO:0000256" key="4">
    <source>
        <dbReference type="ARBA" id="ARBA00005093"/>
    </source>
</evidence>
<evidence type="ECO:0000256" key="1">
    <source>
        <dbReference type="ARBA" id="ARBA00000434"/>
    </source>
</evidence>
<keyword evidence="10 13" id="KW-0472">Membrane</keyword>
<evidence type="ECO:0000256" key="3">
    <source>
        <dbReference type="ARBA" id="ARBA00004841"/>
    </source>
</evidence>
<comment type="pathway">
    <text evidence="4">Glycan metabolism; heparan sulfate biosynthesis.</text>
</comment>
<evidence type="ECO:0000256" key="8">
    <source>
        <dbReference type="ARBA" id="ARBA00022968"/>
    </source>
</evidence>
<comment type="catalytic activity">
    <reaction evidence="1">
        <text>[heparosan-N-sulfate](n) = [heparan-N-sulfate](n)</text>
        <dbReference type="Rhea" id="RHEA:20197"/>
        <dbReference type="Rhea" id="RHEA-COMP:9556"/>
        <dbReference type="Rhea" id="RHEA-COMP:9557"/>
        <dbReference type="ChEBI" id="CHEBI:58041"/>
        <dbReference type="ChEBI" id="CHEBI:58287"/>
        <dbReference type="EC" id="5.1.3.17"/>
    </reaction>
</comment>
<dbReference type="Proteomes" id="UP000183832">
    <property type="component" value="Unassembled WGS sequence"/>
</dbReference>
<dbReference type="STRING" id="568069.A0A1J1IU63"/>
<evidence type="ECO:0000259" key="14">
    <source>
        <dbReference type="Pfam" id="PF06662"/>
    </source>
</evidence>
<evidence type="ECO:0000256" key="13">
    <source>
        <dbReference type="SAM" id="Phobius"/>
    </source>
</evidence>
<keyword evidence="8" id="KW-0735">Signal-anchor</keyword>
<keyword evidence="17" id="KW-1185">Reference proteome</keyword>
<dbReference type="AlphaFoldDB" id="A0A1J1IU63"/>
<evidence type="ECO:0000256" key="10">
    <source>
        <dbReference type="ARBA" id="ARBA00023136"/>
    </source>
</evidence>
<dbReference type="GO" id="GO:0005794">
    <property type="term" value="C:Golgi apparatus"/>
    <property type="evidence" value="ECO:0007669"/>
    <property type="project" value="TreeGrafter"/>
</dbReference>
<dbReference type="GO" id="GO:0015012">
    <property type="term" value="P:heparan sulfate proteoglycan biosynthetic process"/>
    <property type="evidence" value="ECO:0007669"/>
    <property type="project" value="InterPro"/>
</dbReference>
<dbReference type="PANTHER" id="PTHR13174">
    <property type="entry name" value="D-GLUCURONYL C5-EPIMERASE"/>
    <property type="match status" value="1"/>
</dbReference>
<feature type="transmembrane region" description="Helical" evidence="13">
    <location>
        <begin position="32"/>
        <end position="50"/>
    </location>
</feature>
<organism evidence="16 17">
    <name type="scientific">Clunio marinus</name>
    <dbReference type="NCBI Taxonomy" id="568069"/>
    <lineage>
        <taxon>Eukaryota</taxon>
        <taxon>Metazoa</taxon>
        <taxon>Ecdysozoa</taxon>
        <taxon>Arthropoda</taxon>
        <taxon>Hexapoda</taxon>
        <taxon>Insecta</taxon>
        <taxon>Pterygota</taxon>
        <taxon>Neoptera</taxon>
        <taxon>Endopterygota</taxon>
        <taxon>Diptera</taxon>
        <taxon>Nematocera</taxon>
        <taxon>Chironomoidea</taxon>
        <taxon>Chironomidae</taxon>
        <taxon>Clunio</taxon>
    </lineage>
</organism>
<evidence type="ECO:0000259" key="15">
    <source>
        <dbReference type="Pfam" id="PF21174"/>
    </source>
</evidence>
<evidence type="ECO:0000313" key="16">
    <source>
        <dbReference type="EMBL" id="CRL03803.1"/>
    </source>
</evidence>
<keyword evidence="9 13" id="KW-1133">Transmembrane helix</keyword>
<evidence type="ECO:0000256" key="12">
    <source>
        <dbReference type="ARBA" id="ARBA00037847"/>
    </source>
</evidence>
<gene>
    <name evidence="16" type="ORF">CLUMA_CG016430</name>
</gene>
<evidence type="ECO:0000256" key="5">
    <source>
        <dbReference type="ARBA" id="ARBA00005584"/>
    </source>
</evidence>
<keyword evidence="11" id="KW-0413">Isomerase</keyword>